<dbReference type="PANTHER" id="PTHR13622">
    <property type="entry name" value="THIAMIN PYROPHOSPHOKINASE"/>
    <property type="match status" value="1"/>
</dbReference>
<name>A0A6P8IXL4_ACTTE</name>
<sequence length="309" mass="35125">MSSLNPWSQGILNLIRRLNNFRSGQLVSQCTPFLVDGIPVGTISPYVLPHLEKHTDVFKLVRNDDGGIGHVTLDSNLQTFEQRTKKVDDVMQEFRRKDLFLTLKGWRDEMYAVSRSFYEKPLLKVERSAACLLGVIQYGVHLNGYYKNDKGDLYMWVGRRSLTKQTYPGMLDQVVAGGISCGMGVKETLVKECAEEASIPENLANQAIPCGTVSYCLDNERGIFPELQFVYDLVLPTDFIPTPNDKEVSEFYCWPINKVKEMIVTDEFKPNCALVILDFLIRHGVISADTEQYYTDFVSGCHQTPLDQW</sequence>
<dbReference type="FunFam" id="3.90.79.10:FF:000019">
    <property type="entry name" value="Thiamin pyrophosphokinase, putative"/>
    <property type="match status" value="1"/>
</dbReference>
<dbReference type="KEGG" id="aten:116304990"/>
<evidence type="ECO:0000313" key="4">
    <source>
        <dbReference type="RefSeq" id="XP_031570666.1"/>
    </source>
</evidence>
<protein>
    <submittedName>
        <fullName evidence="3 4">Nudix hydrolase 20, chloroplastic-like</fullName>
    </submittedName>
</protein>
<dbReference type="RefSeq" id="XP_031570666.1">
    <property type="nucleotide sequence ID" value="XM_031714806.1"/>
</dbReference>
<evidence type="ECO:0000313" key="2">
    <source>
        <dbReference type="Proteomes" id="UP000515163"/>
    </source>
</evidence>
<proteinExistence type="predicted"/>
<dbReference type="PROSITE" id="PS51462">
    <property type="entry name" value="NUDIX"/>
    <property type="match status" value="1"/>
</dbReference>
<reference evidence="3 4" key="1">
    <citation type="submission" date="2025-04" db="UniProtKB">
        <authorList>
            <consortium name="RefSeq"/>
        </authorList>
    </citation>
    <scope>IDENTIFICATION</scope>
    <source>
        <tissue evidence="3 4">Tentacle</tissue>
    </source>
</reference>
<dbReference type="InterPro" id="IPR000086">
    <property type="entry name" value="NUDIX_hydrolase_dom"/>
</dbReference>
<dbReference type="Gene3D" id="3.90.79.10">
    <property type="entry name" value="Nucleoside Triphosphate Pyrophosphohydrolase"/>
    <property type="match status" value="1"/>
</dbReference>
<organism evidence="2 3">
    <name type="scientific">Actinia tenebrosa</name>
    <name type="common">Australian red waratah sea anemone</name>
    <dbReference type="NCBI Taxonomy" id="6105"/>
    <lineage>
        <taxon>Eukaryota</taxon>
        <taxon>Metazoa</taxon>
        <taxon>Cnidaria</taxon>
        <taxon>Anthozoa</taxon>
        <taxon>Hexacorallia</taxon>
        <taxon>Actiniaria</taxon>
        <taxon>Actiniidae</taxon>
        <taxon>Actinia</taxon>
    </lineage>
</organism>
<dbReference type="Proteomes" id="UP000515163">
    <property type="component" value="Unplaced"/>
</dbReference>
<keyword evidence="2" id="KW-1185">Reference proteome</keyword>
<dbReference type="SUPFAM" id="SSF55811">
    <property type="entry name" value="Nudix"/>
    <property type="match status" value="1"/>
</dbReference>
<dbReference type="OrthoDB" id="10261522at2759"/>
<dbReference type="Pfam" id="PF15916">
    <property type="entry name" value="DUF4743"/>
    <property type="match status" value="1"/>
</dbReference>
<accession>A0A6P8IXL4</accession>
<dbReference type="RefSeq" id="XP_031570665.1">
    <property type="nucleotide sequence ID" value="XM_031714805.1"/>
</dbReference>
<evidence type="ECO:0000259" key="1">
    <source>
        <dbReference type="PROSITE" id="PS51462"/>
    </source>
</evidence>
<evidence type="ECO:0000313" key="3">
    <source>
        <dbReference type="RefSeq" id="XP_031570665.1"/>
    </source>
</evidence>
<gene>
    <name evidence="3 4" type="primary">LOC116304990</name>
</gene>
<dbReference type="CDD" id="cd03676">
    <property type="entry name" value="NUDIX_Tnr3_like"/>
    <property type="match status" value="1"/>
</dbReference>
<dbReference type="PANTHER" id="PTHR13622:SF8">
    <property type="entry name" value="THIAMIN PYROPHOSPHOKINASE 1"/>
    <property type="match status" value="1"/>
</dbReference>
<dbReference type="InterPro" id="IPR015797">
    <property type="entry name" value="NUDIX_hydrolase-like_dom_sf"/>
</dbReference>
<dbReference type="GeneID" id="116304990"/>
<dbReference type="InterPro" id="IPR031804">
    <property type="entry name" value="DUF4743"/>
</dbReference>
<feature type="domain" description="Nudix hydrolase" evidence="1">
    <location>
        <begin position="126"/>
        <end position="278"/>
    </location>
</feature>
<dbReference type="AlphaFoldDB" id="A0A6P8IXL4"/>
<dbReference type="GO" id="GO:0044715">
    <property type="term" value="F:8-oxo-dGDP phosphatase activity"/>
    <property type="evidence" value="ECO:0007669"/>
    <property type="project" value="TreeGrafter"/>
</dbReference>